<name>A0AAV5SJW2_9BILA</name>
<comment type="caution">
    <text evidence="1">The sequence shown here is derived from an EMBL/GenBank/DDBJ whole genome shotgun (WGS) entry which is preliminary data.</text>
</comment>
<reference evidence="1" key="1">
    <citation type="submission" date="2023-10" db="EMBL/GenBank/DDBJ databases">
        <title>Genome assembly of Pristionchus species.</title>
        <authorList>
            <person name="Yoshida K."/>
            <person name="Sommer R.J."/>
        </authorList>
    </citation>
    <scope>NUCLEOTIDE SEQUENCE</scope>
    <source>
        <strain evidence="1">RS0144</strain>
    </source>
</reference>
<organism evidence="1 2">
    <name type="scientific">Pristionchus entomophagus</name>
    <dbReference type="NCBI Taxonomy" id="358040"/>
    <lineage>
        <taxon>Eukaryota</taxon>
        <taxon>Metazoa</taxon>
        <taxon>Ecdysozoa</taxon>
        <taxon>Nematoda</taxon>
        <taxon>Chromadorea</taxon>
        <taxon>Rhabditida</taxon>
        <taxon>Rhabditina</taxon>
        <taxon>Diplogasteromorpha</taxon>
        <taxon>Diplogasteroidea</taxon>
        <taxon>Neodiplogasteridae</taxon>
        <taxon>Pristionchus</taxon>
    </lineage>
</organism>
<keyword evidence="2" id="KW-1185">Reference proteome</keyword>
<protein>
    <recommendedName>
        <fullName evidence="3">C-type lectin</fullName>
    </recommendedName>
</protein>
<sequence>MKSSEYPNIRNNRCQYSLPKADRQEILYSPDPHILFVSFICLLACSSDGSTYCLDIFRKWKTAENHCSNLFGADSGVLPPLHICFFP</sequence>
<evidence type="ECO:0000313" key="2">
    <source>
        <dbReference type="Proteomes" id="UP001432027"/>
    </source>
</evidence>
<dbReference type="AlphaFoldDB" id="A0AAV5SJW2"/>
<dbReference type="Proteomes" id="UP001432027">
    <property type="component" value="Unassembled WGS sequence"/>
</dbReference>
<evidence type="ECO:0000313" key="1">
    <source>
        <dbReference type="EMBL" id="GMS80953.1"/>
    </source>
</evidence>
<dbReference type="EMBL" id="BTSX01000001">
    <property type="protein sequence ID" value="GMS80953.1"/>
    <property type="molecule type" value="Genomic_DNA"/>
</dbReference>
<gene>
    <name evidence="1" type="ORF">PENTCL1PPCAC_3130</name>
</gene>
<accession>A0AAV5SJW2</accession>
<evidence type="ECO:0008006" key="3">
    <source>
        <dbReference type="Google" id="ProtNLM"/>
    </source>
</evidence>
<proteinExistence type="predicted"/>